<organism evidence="3 4">
    <name type="scientific">Streptomyces viridosporus (strain ATCC 14672 / DSM 40746 / JCM 4963 / KCTC 9882 / NRRL B-12104 / FH 1290)</name>
    <name type="common">Streptomyces ghanaensis</name>
    <dbReference type="NCBI Taxonomy" id="566461"/>
    <lineage>
        <taxon>Bacteria</taxon>
        <taxon>Bacillati</taxon>
        <taxon>Actinomycetota</taxon>
        <taxon>Actinomycetes</taxon>
        <taxon>Kitasatosporales</taxon>
        <taxon>Streptomycetaceae</taxon>
        <taxon>Streptomyces</taxon>
    </lineage>
</organism>
<dbReference type="AlphaFoldDB" id="D6AAM9"/>
<proteinExistence type="predicted"/>
<dbReference type="Pfam" id="PF07045">
    <property type="entry name" value="DUF1330"/>
    <property type="match status" value="1"/>
</dbReference>
<feature type="domain" description="DUF1330" evidence="2">
    <location>
        <begin position="30"/>
        <end position="122"/>
    </location>
</feature>
<dbReference type="Gene3D" id="3.30.70.100">
    <property type="match status" value="1"/>
</dbReference>
<dbReference type="InterPro" id="IPR010753">
    <property type="entry name" value="DUF1330"/>
</dbReference>
<dbReference type="Proteomes" id="UP000003824">
    <property type="component" value="Unassembled WGS sequence"/>
</dbReference>
<feature type="region of interest" description="Disordered" evidence="1">
    <location>
        <begin position="1"/>
        <end position="26"/>
    </location>
</feature>
<evidence type="ECO:0000313" key="3">
    <source>
        <dbReference type="EMBL" id="EFE72564.2"/>
    </source>
</evidence>
<dbReference type="SUPFAM" id="SSF54909">
    <property type="entry name" value="Dimeric alpha+beta barrel"/>
    <property type="match status" value="1"/>
</dbReference>
<dbReference type="PANTHER" id="PTHR41521:SF4">
    <property type="entry name" value="BLR0684 PROTEIN"/>
    <property type="match status" value="1"/>
</dbReference>
<protein>
    <recommendedName>
        <fullName evidence="2">DUF1330 domain-containing protein</fullName>
    </recommendedName>
</protein>
<evidence type="ECO:0000259" key="2">
    <source>
        <dbReference type="Pfam" id="PF07045"/>
    </source>
</evidence>
<dbReference type="EMBL" id="DS999642">
    <property type="protein sequence ID" value="EFE72564.2"/>
    <property type="molecule type" value="Genomic_DNA"/>
</dbReference>
<dbReference type="PANTHER" id="PTHR41521">
    <property type="match status" value="1"/>
</dbReference>
<dbReference type="RefSeq" id="WP_004994347.1">
    <property type="nucleotide sequence ID" value="NZ_DS999642.1"/>
</dbReference>
<evidence type="ECO:0000256" key="1">
    <source>
        <dbReference type="SAM" id="MobiDB-lite"/>
    </source>
</evidence>
<reference evidence="4" key="1">
    <citation type="submission" date="2008-12" db="EMBL/GenBank/DDBJ databases">
        <title>Annotation of Streptomyces ghanaensis ATCC 14672.</title>
        <authorList>
            <consortium name="The Broad Institute Genome Sequencing Platform"/>
            <consortium name="Broad Institute Microbial Sequencing Center"/>
            <person name="Fischbach M."/>
            <person name="Ward D."/>
            <person name="Young S."/>
            <person name="Kodira C.D."/>
            <person name="Zeng Q."/>
            <person name="Koehrsen M."/>
            <person name="Godfrey P."/>
            <person name="Alvarado L."/>
            <person name="Berlin A.M."/>
            <person name="Borenstein D."/>
            <person name="Chen Z."/>
            <person name="Engels R."/>
            <person name="Freedman E."/>
            <person name="Gellesch M."/>
            <person name="Goldberg J."/>
            <person name="Griggs A."/>
            <person name="Gujja S."/>
            <person name="Heiman D.I."/>
            <person name="Hepburn T.A."/>
            <person name="Howarth C."/>
            <person name="Jen D."/>
            <person name="Larson L."/>
            <person name="Lewis B."/>
            <person name="Mehta T."/>
            <person name="Park D."/>
            <person name="Pearson M."/>
            <person name="Roberts A."/>
            <person name="Saif S."/>
            <person name="Shea T.D."/>
            <person name="Shenoy N."/>
            <person name="Sisk P."/>
            <person name="Stolte C."/>
            <person name="Sykes S.N."/>
            <person name="Walk T."/>
            <person name="White J."/>
            <person name="Yandava C."/>
            <person name="Straight P."/>
            <person name="Clardy J."/>
            <person name="Hung D."/>
            <person name="Kolter R."/>
            <person name="Mekalanos J."/>
            <person name="Walker S."/>
            <person name="Walsh C.T."/>
            <person name="Wieland B.L.C."/>
            <person name="Ilzarbe M."/>
            <person name="Galagan J."/>
            <person name="Nusbaum C."/>
            <person name="Birren B."/>
        </authorList>
    </citation>
    <scope>NUCLEOTIDE SEQUENCE [LARGE SCALE GENOMIC DNA]</scope>
    <source>
        <strain evidence="4">ATCC 14672 / DSM 40746 / JCM 4963 / KCTC 9882 / NRRL B-12104 / FH 1290</strain>
    </source>
</reference>
<name>D6AAM9_STRV1</name>
<sequence length="150" mass="16144">MTAQDDTSTTQSGKRPPEASPGATGGDLNAYVIARMGFPARPQEDLAEYMERLLPTMKPFGGHILSHGKEVENLEGVWPGYAVVLGFPDVARAHAWYNSPEYQKIMPLRRRHVDGELIVVEGNPPGYDATGAAAAMRRGILAGAPGTTKK</sequence>
<dbReference type="eggNOG" id="COG5470">
    <property type="taxonomic scope" value="Bacteria"/>
</dbReference>
<evidence type="ECO:0000313" key="4">
    <source>
        <dbReference type="Proteomes" id="UP000003824"/>
    </source>
</evidence>
<feature type="compositionally biased region" description="Polar residues" evidence="1">
    <location>
        <begin position="1"/>
        <end position="13"/>
    </location>
</feature>
<accession>D6AAM9</accession>
<dbReference type="InterPro" id="IPR011008">
    <property type="entry name" value="Dimeric_a/b-barrel"/>
</dbReference>
<gene>
    <name evidence="3" type="ORF">SSFG_07799</name>
</gene>